<sequence length="50" mass="5826">MRQDCINAVSRALGRALKTGEAQRIEQRIREQKILLANRNRAKYLQMSEP</sequence>
<protein>
    <submittedName>
        <fullName evidence="1">Uncharacterized protein</fullName>
    </submittedName>
</protein>
<reference evidence="1 2" key="1">
    <citation type="journal article" date="2013" name="Genome Announc.">
        <title>Genome Sequence of the Obligate Gammaproteobacterial Methanotroph Methylomicrobium album Strain BG8.</title>
        <authorList>
            <person name="Kits K.D."/>
            <person name="Kalyuzhnaya M.G."/>
            <person name="Klotz M.G."/>
            <person name="Jetten M.S."/>
            <person name="Op den Camp H.J."/>
            <person name="Vuilleumier S."/>
            <person name="Bringel F."/>
            <person name="Dispirito A.A."/>
            <person name="Murrell J.C."/>
            <person name="Bruce D."/>
            <person name="Cheng J.F."/>
            <person name="Copeland A."/>
            <person name="Goodwin L."/>
            <person name="Hauser L."/>
            <person name="Lajus A."/>
            <person name="Land M.L."/>
            <person name="Lapidus A."/>
            <person name="Lucas S."/>
            <person name="Medigue C."/>
            <person name="Pitluck S."/>
            <person name="Woyke T."/>
            <person name="Zeytun A."/>
            <person name="Stein L.Y."/>
        </authorList>
    </citation>
    <scope>NUCLEOTIDE SEQUENCE [LARGE SCALE GENOMIC DNA]</scope>
    <source>
        <strain evidence="1 2">BG8</strain>
    </source>
</reference>
<dbReference type="AlphaFoldDB" id="H8GLR3"/>
<proteinExistence type="predicted"/>
<organism evidence="1 2">
    <name type="scientific">Methylomicrobium album BG8</name>
    <dbReference type="NCBI Taxonomy" id="686340"/>
    <lineage>
        <taxon>Bacteria</taxon>
        <taxon>Pseudomonadati</taxon>
        <taxon>Pseudomonadota</taxon>
        <taxon>Gammaproteobacteria</taxon>
        <taxon>Methylococcales</taxon>
        <taxon>Methylococcaceae</taxon>
        <taxon>Methylomicrobium</taxon>
    </lineage>
</organism>
<dbReference type="RefSeq" id="WP_005373276.1">
    <property type="nucleotide sequence ID" value="NZ_CM001475.1"/>
</dbReference>
<evidence type="ECO:0000313" key="1">
    <source>
        <dbReference type="EMBL" id="EIC30590.1"/>
    </source>
</evidence>
<accession>H8GLR3</accession>
<dbReference type="EMBL" id="CM001475">
    <property type="protein sequence ID" value="EIC30590.1"/>
    <property type="molecule type" value="Genomic_DNA"/>
</dbReference>
<evidence type="ECO:0000313" key="2">
    <source>
        <dbReference type="Proteomes" id="UP000005090"/>
    </source>
</evidence>
<keyword evidence="2" id="KW-1185">Reference proteome</keyword>
<gene>
    <name evidence="1" type="ORF">Metal_2908</name>
</gene>
<dbReference type="HOGENOM" id="CLU_3119637_0_0_6"/>
<dbReference type="Proteomes" id="UP000005090">
    <property type="component" value="Chromosome"/>
</dbReference>
<name>H8GLR3_METAL</name>